<gene>
    <name evidence="2" type="ORF">J4G45_03700</name>
</gene>
<evidence type="ECO:0000313" key="3">
    <source>
        <dbReference type="Proteomes" id="UP000663954"/>
    </source>
</evidence>
<evidence type="ECO:0000313" key="2">
    <source>
        <dbReference type="EMBL" id="QTD62299.1"/>
    </source>
</evidence>
<dbReference type="Gene3D" id="3.40.50.2000">
    <property type="entry name" value="Glycogen Phosphorylase B"/>
    <property type="match status" value="2"/>
</dbReference>
<name>A0ABX7TEY1_9GAMM</name>
<dbReference type="Pfam" id="PF00534">
    <property type="entry name" value="Glycos_transf_1"/>
    <property type="match status" value="1"/>
</dbReference>
<sequence>MKKILFIVDDLGKGGAEKITLALAHNLAKSKHLVTLAVLNSSKNTLIVDPSIEYIDLNIDTKFAFGKLWKFKELSTKELQNFSSLINKRNFDLIIIGFHNGYYLGKYLTQKENIWYWIHGDLLEIRRFNNPLKQIKEYFRFFRNKRKFSKLFKNKNLITVNRDLEYKAKIHTQPNSIITIANGVELPKDLIGRSKFTKKKWDVIFVGRLVQIKQVDHAIKAFAMSNLTGRMAIVGDGPECQKLKDLAKQLNISDRIDFLGWVDEPHQLMLQSKSLVMCSLYEGSPVTLAEAIALGIPVISYDSSAGITDLFTLDTAKFGLVPKQNIRALSSALEKCVQNPYKYNQECIDKVCMDNMQKKILQLCD</sequence>
<dbReference type="CDD" id="cd03811">
    <property type="entry name" value="GT4_GT28_WabH-like"/>
    <property type="match status" value="1"/>
</dbReference>
<dbReference type="Proteomes" id="UP000663954">
    <property type="component" value="Chromosome"/>
</dbReference>
<dbReference type="GeneID" id="64221417"/>
<feature type="domain" description="Glycosyl transferase family 1" evidence="1">
    <location>
        <begin position="194"/>
        <end position="348"/>
    </location>
</feature>
<dbReference type="PANTHER" id="PTHR12526:SF584">
    <property type="entry name" value="GLYCOSYLTRANSFERASE"/>
    <property type="match status" value="1"/>
</dbReference>
<keyword evidence="3" id="KW-1185">Reference proteome</keyword>
<dbReference type="InterPro" id="IPR001296">
    <property type="entry name" value="Glyco_trans_1"/>
</dbReference>
<reference evidence="2 3" key="1">
    <citation type="journal article" date="2020" name="Front. Cell. Infect. Microbiol.">
        <title>Characterization of Three Porcine Acinetobacter towneri Strains Co-Harboring tet(X3) and bla OXA-58.</title>
        <authorList>
            <person name="Ma J."/>
            <person name="Wang J."/>
            <person name="Feng J."/>
            <person name="Liu Y."/>
            <person name="Yang B."/>
            <person name="Li R."/>
            <person name="Bai L."/>
            <person name="He T."/>
            <person name="Wang X."/>
            <person name="Yang Z."/>
        </authorList>
    </citation>
    <scope>NUCLEOTIDE SEQUENCE [LARGE SCALE GENOMIC DNA]</scope>
    <source>
        <strain evidence="2 3">GX5</strain>
    </source>
</reference>
<organism evidence="2 3">
    <name type="scientific">Acinetobacter towneri</name>
    <dbReference type="NCBI Taxonomy" id="202956"/>
    <lineage>
        <taxon>Bacteria</taxon>
        <taxon>Pseudomonadati</taxon>
        <taxon>Pseudomonadota</taxon>
        <taxon>Gammaproteobacteria</taxon>
        <taxon>Moraxellales</taxon>
        <taxon>Moraxellaceae</taxon>
        <taxon>Acinetobacter</taxon>
    </lineage>
</organism>
<dbReference type="EMBL" id="CP071770">
    <property type="protein sequence ID" value="QTD62299.1"/>
    <property type="molecule type" value="Genomic_DNA"/>
</dbReference>
<accession>A0ABX7TEY1</accession>
<dbReference type="RefSeq" id="WP_207973733.1">
    <property type="nucleotide sequence ID" value="NZ_CP071766.1"/>
</dbReference>
<dbReference type="PANTHER" id="PTHR12526">
    <property type="entry name" value="GLYCOSYLTRANSFERASE"/>
    <property type="match status" value="1"/>
</dbReference>
<protein>
    <submittedName>
        <fullName evidence="2">Glycosyltransferase</fullName>
    </submittedName>
</protein>
<dbReference type="SUPFAM" id="SSF53756">
    <property type="entry name" value="UDP-Glycosyltransferase/glycogen phosphorylase"/>
    <property type="match status" value="1"/>
</dbReference>
<proteinExistence type="predicted"/>
<evidence type="ECO:0000259" key="1">
    <source>
        <dbReference type="Pfam" id="PF00534"/>
    </source>
</evidence>